<accession>A0A2N9HN91</accession>
<proteinExistence type="predicted"/>
<dbReference type="AlphaFoldDB" id="A0A2N9HN91"/>
<evidence type="ECO:0000256" key="1">
    <source>
        <dbReference type="SAM" id="MobiDB-lite"/>
    </source>
</evidence>
<name>A0A2N9HN91_FAGSY</name>
<dbReference type="EMBL" id="OIVN01004129">
    <property type="protein sequence ID" value="SPD15637.1"/>
    <property type="molecule type" value="Genomic_DNA"/>
</dbReference>
<feature type="compositionally biased region" description="Basic and acidic residues" evidence="1">
    <location>
        <begin position="58"/>
        <end position="68"/>
    </location>
</feature>
<gene>
    <name evidence="2" type="ORF">FSB_LOCUS43519</name>
</gene>
<protein>
    <submittedName>
        <fullName evidence="2">Uncharacterized protein</fullName>
    </submittedName>
</protein>
<sequence length="76" mass="8169">MAERGGGGERGGFGRGFGGGRPRGNRRAHKVSRADLPPLAPNQGAPDRRQALPRTQGRGHEDHARTETDTCWTAHT</sequence>
<feature type="region of interest" description="Disordered" evidence="1">
    <location>
        <begin position="1"/>
        <end position="76"/>
    </location>
</feature>
<organism evidence="2">
    <name type="scientific">Fagus sylvatica</name>
    <name type="common">Beechnut</name>
    <dbReference type="NCBI Taxonomy" id="28930"/>
    <lineage>
        <taxon>Eukaryota</taxon>
        <taxon>Viridiplantae</taxon>
        <taxon>Streptophyta</taxon>
        <taxon>Embryophyta</taxon>
        <taxon>Tracheophyta</taxon>
        <taxon>Spermatophyta</taxon>
        <taxon>Magnoliopsida</taxon>
        <taxon>eudicotyledons</taxon>
        <taxon>Gunneridae</taxon>
        <taxon>Pentapetalae</taxon>
        <taxon>rosids</taxon>
        <taxon>fabids</taxon>
        <taxon>Fagales</taxon>
        <taxon>Fagaceae</taxon>
        <taxon>Fagus</taxon>
    </lineage>
</organism>
<reference evidence="2" key="1">
    <citation type="submission" date="2018-02" db="EMBL/GenBank/DDBJ databases">
        <authorList>
            <person name="Cohen D.B."/>
            <person name="Kent A.D."/>
        </authorList>
    </citation>
    <scope>NUCLEOTIDE SEQUENCE</scope>
</reference>
<feature type="compositionally biased region" description="Gly residues" evidence="1">
    <location>
        <begin position="8"/>
        <end position="22"/>
    </location>
</feature>
<evidence type="ECO:0000313" key="2">
    <source>
        <dbReference type="EMBL" id="SPD15637.1"/>
    </source>
</evidence>